<dbReference type="AlphaFoldDB" id="A0AA38XJQ4"/>
<dbReference type="InterPro" id="IPR007902">
    <property type="entry name" value="Chl4/mis15/CENP-N"/>
</dbReference>
<dbReference type="GO" id="GO:0007059">
    <property type="term" value="P:chromosome segregation"/>
    <property type="evidence" value="ECO:0007669"/>
    <property type="project" value="InterPro"/>
</dbReference>
<reference evidence="2" key="1">
    <citation type="submission" date="2022-10" db="EMBL/GenBank/DDBJ databases">
        <title>Culturing micro-colonial fungi from biological soil crusts in the Mojave desert and describing Neophaeococcomyces mojavensis, and introducing the new genera and species Taxawa tesnikishii.</title>
        <authorList>
            <person name="Kurbessoian T."/>
            <person name="Stajich J.E."/>
        </authorList>
    </citation>
    <scope>NUCLEOTIDE SEQUENCE</scope>
    <source>
        <strain evidence="2">TK_35</strain>
    </source>
</reference>
<dbReference type="EMBL" id="JAPDRN010000186">
    <property type="protein sequence ID" value="KAJ9614748.1"/>
    <property type="molecule type" value="Genomic_DNA"/>
</dbReference>
<evidence type="ECO:0000313" key="2">
    <source>
        <dbReference type="EMBL" id="KAJ9614748.1"/>
    </source>
</evidence>
<organism evidence="2 3">
    <name type="scientific">Knufia peltigerae</name>
    <dbReference type="NCBI Taxonomy" id="1002370"/>
    <lineage>
        <taxon>Eukaryota</taxon>
        <taxon>Fungi</taxon>
        <taxon>Dikarya</taxon>
        <taxon>Ascomycota</taxon>
        <taxon>Pezizomycotina</taxon>
        <taxon>Eurotiomycetes</taxon>
        <taxon>Chaetothyriomycetidae</taxon>
        <taxon>Chaetothyriales</taxon>
        <taxon>Trichomeriaceae</taxon>
        <taxon>Knufia</taxon>
    </lineage>
</organism>
<name>A0AA38XJQ4_9EURO</name>
<dbReference type="Pfam" id="PF05238">
    <property type="entry name" value="CENP-N"/>
    <property type="match status" value="1"/>
</dbReference>
<keyword evidence="3" id="KW-1185">Reference proteome</keyword>
<comment type="caution">
    <text evidence="2">The sequence shown here is derived from an EMBL/GenBank/DDBJ whole genome shotgun (WGS) entry which is preliminary data.</text>
</comment>
<gene>
    <name evidence="2" type="primary">CHL4</name>
    <name evidence="2" type="ORF">H2204_014484</name>
</gene>
<feature type="compositionally biased region" description="Acidic residues" evidence="1">
    <location>
        <begin position="125"/>
        <end position="134"/>
    </location>
</feature>
<dbReference type="GO" id="GO:0034080">
    <property type="term" value="P:CENP-A containing chromatin assembly"/>
    <property type="evidence" value="ECO:0007669"/>
    <property type="project" value="InterPro"/>
</dbReference>
<dbReference type="Gene3D" id="3.10.20.720">
    <property type="match status" value="1"/>
</dbReference>
<feature type="region of interest" description="Disordered" evidence="1">
    <location>
        <begin position="125"/>
        <end position="149"/>
    </location>
</feature>
<evidence type="ECO:0000313" key="3">
    <source>
        <dbReference type="Proteomes" id="UP001172681"/>
    </source>
</evidence>
<protein>
    <submittedName>
        <fullName evidence="2">Chromosome loss- protein</fullName>
    </submittedName>
</protein>
<evidence type="ECO:0000256" key="1">
    <source>
        <dbReference type="SAM" id="MobiDB-lite"/>
    </source>
</evidence>
<dbReference type="Proteomes" id="UP001172681">
    <property type="component" value="Unassembled WGS sequence"/>
</dbReference>
<accession>A0AA38XJQ4</accession>
<proteinExistence type="predicted"/>
<sequence>MAPVLATTLNRLSRDSLLDLAVRWLDQDRAATPYLCSNRRLFEADEEDYLYAPAATVAELRRIYKELQKDSSLASKRNVIDRVIDGDWRRGFTLHQHAMVDFAYLEQNDTALRWSALRLVPLEAAEESSSEDSDTQPPSKRRKHNYDDAETKYPQISAQTFLSTLKEEISPVVKAHYHLHKIPSPHNLHIIRLYFLPNSTFGGHRTRIPRCPKHATDTARVMYIALPDSCPYVYVSLSGATGSKSQSKGIKNSKARAMAKMDMAALKKIVLEAIPKALSRPHQRWALESTKLNARSLRALAELKGNHKPGSGGGAYSKFAEDERAPNVVILDTPIREDEGTEDESRNLMVAKRFGAMNGKHHAALDRVHVKLQGLVEADTTTTTTITTDSQGQETSDVTLVFNGTDVFKGLEQLAQLGGQYVDLTKMPAWMTGELGVSNMTV</sequence>